<organism evidence="2 3">
    <name type="scientific">Kingdonia uniflora</name>
    <dbReference type="NCBI Taxonomy" id="39325"/>
    <lineage>
        <taxon>Eukaryota</taxon>
        <taxon>Viridiplantae</taxon>
        <taxon>Streptophyta</taxon>
        <taxon>Embryophyta</taxon>
        <taxon>Tracheophyta</taxon>
        <taxon>Spermatophyta</taxon>
        <taxon>Magnoliopsida</taxon>
        <taxon>Ranunculales</taxon>
        <taxon>Circaeasteraceae</taxon>
        <taxon>Kingdonia</taxon>
    </lineage>
</organism>
<sequence length="185" mass="20772">MGLGNSSTLGTLKVKAASEELPEMISNLCNLQTLRLNRCSKLCRLPNGIGNLVSSRQLEVQNTKLEEVPETACNLSNLQTLGCDIGKLKVLNNLCSSLKISNIEASGKEAHEAILKDKEYLRELTRRFNSRSSSDEEVKRVLELLEPHPNSDILKIWFYSGSKFASWNRKGRSVMPRRLEIHSCQ</sequence>
<comment type="caution">
    <text evidence="2">The sequence shown here is derived from an EMBL/GenBank/DDBJ whole genome shotgun (WGS) entry which is preliminary data.</text>
</comment>
<evidence type="ECO:0000313" key="3">
    <source>
        <dbReference type="Proteomes" id="UP000541444"/>
    </source>
</evidence>
<dbReference type="InterPro" id="IPR056789">
    <property type="entry name" value="LRR_R13L1-DRL21"/>
</dbReference>
<gene>
    <name evidence="2" type="ORF">GIB67_005987</name>
</gene>
<dbReference type="SUPFAM" id="SSF52058">
    <property type="entry name" value="L domain-like"/>
    <property type="match status" value="1"/>
</dbReference>
<accession>A0A7J7MBR5</accession>
<dbReference type="EMBL" id="JACGCM010001644">
    <property type="protein sequence ID" value="KAF6152333.1"/>
    <property type="molecule type" value="Genomic_DNA"/>
</dbReference>
<dbReference type="Proteomes" id="UP000541444">
    <property type="component" value="Unassembled WGS sequence"/>
</dbReference>
<proteinExistence type="predicted"/>
<feature type="domain" description="R13L1/DRL21-like LRR repeat region" evidence="1">
    <location>
        <begin position="85"/>
        <end position="184"/>
    </location>
</feature>
<evidence type="ECO:0000259" key="1">
    <source>
        <dbReference type="Pfam" id="PF25019"/>
    </source>
</evidence>
<dbReference type="PANTHER" id="PTHR47186">
    <property type="entry name" value="LEUCINE-RICH REPEAT-CONTAINING PROTEIN 57"/>
    <property type="match status" value="1"/>
</dbReference>
<dbReference type="OrthoDB" id="2016095at2759"/>
<dbReference type="Gene3D" id="3.80.10.10">
    <property type="entry name" value="Ribonuclease Inhibitor"/>
    <property type="match status" value="1"/>
</dbReference>
<reference evidence="2 3" key="1">
    <citation type="journal article" date="2020" name="IScience">
        <title>Genome Sequencing of the Endangered Kingdonia uniflora (Circaeasteraceae, Ranunculales) Reveals Potential Mechanisms of Evolutionary Specialization.</title>
        <authorList>
            <person name="Sun Y."/>
            <person name="Deng T."/>
            <person name="Zhang A."/>
            <person name="Moore M.J."/>
            <person name="Landis J.B."/>
            <person name="Lin N."/>
            <person name="Zhang H."/>
            <person name="Zhang X."/>
            <person name="Huang J."/>
            <person name="Zhang X."/>
            <person name="Sun H."/>
            <person name="Wang H."/>
        </authorList>
    </citation>
    <scope>NUCLEOTIDE SEQUENCE [LARGE SCALE GENOMIC DNA]</scope>
    <source>
        <strain evidence="2">TB1705</strain>
        <tissue evidence="2">Leaf</tissue>
    </source>
</reference>
<dbReference type="AlphaFoldDB" id="A0A7J7MBR5"/>
<evidence type="ECO:0000313" key="2">
    <source>
        <dbReference type="EMBL" id="KAF6152333.1"/>
    </source>
</evidence>
<dbReference type="Pfam" id="PF25019">
    <property type="entry name" value="LRR_R13L1-DRL21"/>
    <property type="match status" value="1"/>
</dbReference>
<protein>
    <recommendedName>
        <fullName evidence="1">R13L1/DRL21-like LRR repeat region domain-containing protein</fullName>
    </recommendedName>
</protein>
<dbReference type="PANTHER" id="PTHR47186:SF3">
    <property type="entry name" value="OS09G0267800 PROTEIN"/>
    <property type="match status" value="1"/>
</dbReference>
<name>A0A7J7MBR5_9MAGN</name>
<dbReference type="InterPro" id="IPR032675">
    <property type="entry name" value="LRR_dom_sf"/>
</dbReference>
<keyword evidence="3" id="KW-1185">Reference proteome</keyword>